<dbReference type="InterPro" id="IPR004090">
    <property type="entry name" value="Chemotax_Me-accpt_rcpt"/>
</dbReference>
<evidence type="ECO:0000259" key="8">
    <source>
        <dbReference type="PROSITE" id="PS50112"/>
    </source>
</evidence>
<dbReference type="PANTHER" id="PTHR32089">
    <property type="entry name" value="METHYL-ACCEPTING CHEMOTAXIS PROTEIN MCPB"/>
    <property type="match status" value="1"/>
</dbReference>
<protein>
    <submittedName>
        <fullName evidence="9">Methyl-accepting chemotaxis sensory transducer with Pas/Pac sensor</fullName>
    </submittedName>
</protein>
<dbReference type="InterPro" id="IPR035965">
    <property type="entry name" value="PAS-like_dom_sf"/>
</dbReference>
<keyword evidence="6" id="KW-0812">Transmembrane</keyword>
<dbReference type="PANTHER" id="PTHR32089:SF74">
    <property type="entry name" value="METHYL-ACCEPTING CHEMOTAXIS PROTEIN AER"/>
    <property type="match status" value="1"/>
</dbReference>
<evidence type="ECO:0000313" key="10">
    <source>
        <dbReference type="Proteomes" id="UP000295729"/>
    </source>
</evidence>
<gene>
    <name evidence="9" type="ORF">C8D85_1904</name>
</gene>
<feature type="domain" description="PAS" evidence="8">
    <location>
        <begin position="4"/>
        <end position="74"/>
    </location>
</feature>
<evidence type="ECO:0000256" key="5">
    <source>
        <dbReference type="SAM" id="Coils"/>
    </source>
</evidence>
<dbReference type="InterPro" id="IPR013655">
    <property type="entry name" value="PAS_fold_3"/>
</dbReference>
<organism evidence="9 10">
    <name type="scientific">Marinomonas communis</name>
    <dbReference type="NCBI Taxonomy" id="28254"/>
    <lineage>
        <taxon>Bacteria</taxon>
        <taxon>Pseudomonadati</taxon>
        <taxon>Pseudomonadota</taxon>
        <taxon>Gammaproteobacteria</taxon>
        <taxon>Oceanospirillales</taxon>
        <taxon>Oceanospirillaceae</taxon>
        <taxon>Marinomonas</taxon>
    </lineage>
</organism>
<feature type="domain" description="Methyl-accepting transducer" evidence="7">
    <location>
        <begin position="249"/>
        <end position="485"/>
    </location>
</feature>
<dbReference type="Gene3D" id="3.30.450.20">
    <property type="entry name" value="PAS domain"/>
    <property type="match status" value="1"/>
</dbReference>
<keyword evidence="5" id="KW-0175">Coiled coil</keyword>
<dbReference type="GO" id="GO:0016020">
    <property type="term" value="C:membrane"/>
    <property type="evidence" value="ECO:0007669"/>
    <property type="project" value="UniProtKB-SubCell"/>
</dbReference>
<dbReference type="Pfam" id="PF08447">
    <property type="entry name" value="PAS_3"/>
    <property type="match status" value="1"/>
</dbReference>
<dbReference type="NCBIfam" id="TIGR00229">
    <property type="entry name" value="sensory_box"/>
    <property type="match status" value="1"/>
</dbReference>
<dbReference type="InterPro" id="IPR004089">
    <property type="entry name" value="MCPsignal_dom"/>
</dbReference>
<evidence type="ECO:0000256" key="2">
    <source>
        <dbReference type="ARBA" id="ARBA00023224"/>
    </source>
</evidence>
<reference evidence="9 10" key="1">
    <citation type="submission" date="2019-03" db="EMBL/GenBank/DDBJ databases">
        <title>Genomic Encyclopedia of Type Strains, Phase IV (KMG-IV): sequencing the most valuable type-strain genomes for metagenomic binning, comparative biology and taxonomic classification.</title>
        <authorList>
            <person name="Goeker M."/>
        </authorList>
    </citation>
    <scope>NUCLEOTIDE SEQUENCE [LARGE SCALE GENOMIC DNA]</scope>
    <source>
        <strain evidence="9 10">DSM 5604</strain>
    </source>
</reference>
<evidence type="ECO:0000256" key="1">
    <source>
        <dbReference type="ARBA" id="ARBA00004370"/>
    </source>
</evidence>
<dbReference type="SMART" id="SM00283">
    <property type="entry name" value="MA"/>
    <property type="match status" value="1"/>
</dbReference>
<dbReference type="Proteomes" id="UP000295729">
    <property type="component" value="Unassembled WGS sequence"/>
</dbReference>
<keyword evidence="6" id="KW-1133">Transmembrane helix</keyword>
<comment type="caution">
    <text evidence="9">The sequence shown here is derived from an EMBL/GenBank/DDBJ whole genome shotgun (WGS) entry which is preliminary data.</text>
</comment>
<accession>A0A4V3DG48</accession>
<keyword evidence="2 4" id="KW-0807">Transducer</keyword>
<feature type="transmembrane region" description="Helical" evidence="6">
    <location>
        <begin position="154"/>
        <end position="171"/>
    </location>
</feature>
<dbReference type="GO" id="GO:0007165">
    <property type="term" value="P:signal transduction"/>
    <property type="evidence" value="ECO:0007669"/>
    <property type="project" value="UniProtKB-KW"/>
</dbReference>
<dbReference type="SUPFAM" id="SSF58104">
    <property type="entry name" value="Methyl-accepting chemotaxis protein (MCP) signaling domain"/>
    <property type="match status" value="1"/>
</dbReference>
<evidence type="ECO:0000259" key="7">
    <source>
        <dbReference type="PROSITE" id="PS50111"/>
    </source>
</evidence>
<dbReference type="PROSITE" id="PS50111">
    <property type="entry name" value="CHEMOTAXIS_TRANSDUC_2"/>
    <property type="match status" value="1"/>
</dbReference>
<evidence type="ECO:0000256" key="4">
    <source>
        <dbReference type="PROSITE-ProRule" id="PRU00284"/>
    </source>
</evidence>
<dbReference type="GO" id="GO:0006935">
    <property type="term" value="P:chemotaxis"/>
    <property type="evidence" value="ECO:0007669"/>
    <property type="project" value="InterPro"/>
</dbReference>
<feature type="coiled-coil region" evidence="5">
    <location>
        <begin position="327"/>
        <end position="354"/>
    </location>
</feature>
<dbReference type="CDD" id="cd00130">
    <property type="entry name" value="PAS"/>
    <property type="match status" value="1"/>
</dbReference>
<dbReference type="PRINTS" id="PR00260">
    <property type="entry name" value="CHEMTRNSDUCR"/>
</dbReference>
<dbReference type="OrthoDB" id="5675566at2"/>
<dbReference type="SUPFAM" id="SSF55785">
    <property type="entry name" value="PYP-like sensor domain (PAS domain)"/>
    <property type="match status" value="1"/>
</dbReference>
<proteinExistence type="inferred from homology"/>
<dbReference type="PROSITE" id="PS50112">
    <property type="entry name" value="PAS"/>
    <property type="match status" value="1"/>
</dbReference>
<evidence type="ECO:0000256" key="3">
    <source>
        <dbReference type="ARBA" id="ARBA00029447"/>
    </source>
</evidence>
<dbReference type="AlphaFoldDB" id="A0A4V3DG48"/>
<dbReference type="Pfam" id="PF00015">
    <property type="entry name" value="MCPsignal"/>
    <property type="match status" value="1"/>
</dbReference>
<evidence type="ECO:0000313" key="9">
    <source>
        <dbReference type="EMBL" id="TDR13031.1"/>
    </source>
</evidence>
<dbReference type="RefSeq" id="WP_133562036.1">
    <property type="nucleotide sequence ID" value="NZ_SNZA01000003.1"/>
</dbReference>
<sequence length="528" mass="58465">MTYTQQGEERILDKSSNILSLTTLDSTIIYVNAEFESISGYESSELLGKPHNMIRHQDMPKLAFADMWQHIQGQHSWMGVVKNSCKDGSYYWVDAYASPVIKDGKVVEYQSVRRAPEPEVKRRAEALYQQLNASSNPESKLPTKPKLSFMMRNTGILMLLFIASSTVSSNIPSPFNWLANGMLFLVALGLLWWNYQPIAQAIQKARDVSDSDLAAYVYTGRTDEAGFIRLALAKLRGETAAVVGRISNFSILLRDKQNHVFSRVQSSEQSLHELSLDFRSIEQATDEMVAAVEEVAQTTQDGARVTEKAFATISNGQQAITSARHAMDSVREHIRQANHELAQLRNDSEAISSVVEVIQEVAEQTNLLALNAAIEAARAGEQGRGFAVVADEVRSLATRTYQSTEDIIQAIARVQSGSSSACEKMDAAVASVERHYGESTKADMAVTEVKEGLEQIHNQAQQTAEAMNQQSEVAVQINQRIANAVTVAACIVETCRENSGACDELYELSEKMESIAQQFWRQVTVPKN</sequence>
<name>A0A4V3DG48_9GAMM</name>
<dbReference type="FunFam" id="1.10.287.950:FF:000001">
    <property type="entry name" value="Methyl-accepting chemotaxis sensory transducer"/>
    <property type="match status" value="1"/>
</dbReference>
<dbReference type="EMBL" id="SNZA01000003">
    <property type="protein sequence ID" value="TDR13031.1"/>
    <property type="molecule type" value="Genomic_DNA"/>
</dbReference>
<evidence type="ECO:0000256" key="6">
    <source>
        <dbReference type="SAM" id="Phobius"/>
    </source>
</evidence>
<comment type="subcellular location">
    <subcellularLocation>
        <location evidence="1">Membrane</location>
    </subcellularLocation>
</comment>
<dbReference type="GO" id="GO:0004888">
    <property type="term" value="F:transmembrane signaling receptor activity"/>
    <property type="evidence" value="ECO:0007669"/>
    <property type="project" value="InterPro"/>
</dbReference>
<comment type="similarity">
    <text evidence="3">Belongs to the methyl-accepting chemotaxis (MCP) protein family.</text>
</comment>
<dbReference type="CDD" id="cd11386">
    <property type="entry name" value="MCP_signal"/>
    <property type="match status" value="1"/>
</dbReference>
<dbReference type="Gene3D" id="1.10.287.950">
    <property type="entry name" value="Methyl-accepting chemotaxis protein"/>
    <property type="match status" value="1"/>
</dbReference>
<dbReference type="InterPro" id="IPR000014">
    <property type="entry name" value="PAS"/>
</dbReference>
<keyword evidence="6" id="KW-0472">Membrane</keyword>
<keyword evidence="10" id="KW-1185">Reference proteome</keyword>